<dbReference type="GO" id="GO:0030288">
    <property type="term" value="C:outer membrane-bounded periplasmic space"/>
    <property type="evidence" value="ECO:0007669"/>
    <property type="project" value="TreeGrafter"/>
</dbReference>
<feature type="chain" id="PRO_5018974645" evidence="5">
    <location>
        <begin position="39"/>
        <end position="345"/>
    </location>
</feature>
<name>A0A402CHH1_RHOWR</name>
<dbReference type="PANTHER" id="PTHR30085">
    <property type="entry name" value="AMINO ACID ABC TRANSPORTER PERMEASE"/>
    <property type="match status" value="1"/>
</dbReference>
<comment type="caution">
    <text evidence="7">The sequence shown here is derived from an EMBL/GenBank/DDBJ whole genome shotgun (WGS) entry which is preliminary data.</text>
</comment>
<dbReference type="GO" id="GO:0006865">
    <property type="term" value="P:amino acid transport"/>
    <property type="evidence" value="ECO:0007669"/>
    <property type="project" value="TreeGrafter"/>
</dbReference>
<dbReference type="Gene3D" id="3.40.190.10">
    <property type="entry name" value="Periplasmic binding protein-like II"/>
    <property type="match status" value="2"/>
</dbReference>
<evidence type="ECO:0000256" key="1">
    <source>
        <dbReference type="ARBA" id="ARBA00010333"/>
    </source>
</evidence>
<accession>A0A402CHH1</accession>
<evidence type="ECO:0000256" key="5">
    <source>
        <dbReference type="SAM" id="SignalP"/>
    </source>
</evidence>
<sequence length="345" mass="36570">MQQPMTRSCRRTPAGPLLRCRTALVAAVSLCVVGGACAAPSALPPPLAGDYSQYSLPDGAEILPPTATVPPPPPDPSSCGALSSLKPDPGLRPETAPPGSALAAIVARGRLIVGTDQNTNLFSFRDPSTGTLSGFDVDLAREIARDLFGDPDKVEFRLLTSAGRFDALERNDVDLVVHATSITCERATRVGFSSVYFEAFQRLLVPEGSGITSPADLAGKRVCTFIDTTSLATIQRVAPEATIVAVPDWDDCLTTLQLGQADAATTDNSILAGLAAQDPNLEIVGPNLELEPYGVVANKNNDALVRFVNGTLERMRDDGTWNRLYDRWLSLLGPTTGPPAPSYRD</sequence>
<evidence type="ECO:0000256" key="4">
    <source>
        <dbReference type="SAM" id="MobiDB-lite"/>
    </source>
</evidence>
<evidence type="ECO:0000313" key="7">
    <source>
        <dbReference type="EMBL" id="GCE43019.1"/>
    </source>
</evidence>
<dbReference type="GO" id="GO:0005576">
    <property type="term" value="C:extracellular region"/>
    <property type="evidence" value="ECO:0007669"/>
    <property type="project" value="TreeGrafter"/>
</dbReference>
<dbReference type="SUPFAM" id="SSF53850">
    <property type="entry name" value="Periplasmic binding protein-like II"/>
    <property type="match status" value="1"/>
</dbReference>
<dbReference type="EMBL" id="BHYM01000065">
    <property type="protein sequence ID" value="GCE43019.1"/>
    <property type="molecule type" value="Genomic_DNA"/>
</dbReference>
<feature type="region of interest" description="Disordered" evidence="4">
    <location>
        <begin position="59"/>
        <end position="97"/>
    </location>
</feature>
<evidence type="ECO:0000313" key="8">
    <source>
        <dbReference type="Proteomes" id="UP000287519"/>
    </source>
</evidence>
<dbReference type="InterPro" id="IPR051455">
    <property type="entry name" value="Bact_solute-bind_prot3"/>
</dbReference>
<evidence type="ECO:0000256" key="2">
    <source>
        <dbReference type="ARBA" id="ARBA00022448"/>
    </source>
</evidence>
<dbReference type="CDD" id="cd13690">
    <property type="entry name" value="PBP2_GluB"/>
    <property type="match status" value="1"/>
</dbReference>
<dbReference type="AlphaFoldDB" id="A0A402CHH1"/>
<evidence type="ECO:0000259" key="6">
    <source>
        <dbReference type="SMART" id="SM00062"/>
    </source>
</evidence>
<dbReference type="InterPro" id="IPR001638">
    <property type="entry name" value="Solute-binding_3/MltF_N"/>
</dbReference>
<organism evidence="7 8">
    <name type="scientific">Rhodococcus wratislaviensis</name>
    <name type="common">Tsukamurella wratislaviensis</name>
    <dbReference type="NCBI Taxonomy" id="44752"/>
    <lineage>
        <taxon>Bacteria</taxon>
        <taxon>Bacillati</taxon>
        <taxon>Actinomycetota</taxon>
        <taxon>Actinomycetes</taxon>
        <taxon>Mycobacteriales</taxon>
        <taxon>Nocardiaceae</taxon>
        <taxon>Rhodococcus</taxon>
    </lineage>
</organism>
<proteinExistence type="inferred from homology"/>
<keyword evidence="8" id="KW-1185">Reference proteome</keyword>
<keyword evidence="2" id="KW-0813">Transport</keyword>
<dbReference type="PANTHER" id="PTHR30085:SF6">
    <property type="entry name" value="ABC TRANSPORTER GLUTAMINE-BINDING PROTEIN GLNH"/>
    <property type="match status" value="1"/>
</dbReference>
<feature type="domain" description="Solute-binding protein family 3/N-terminal" evidence="6">
    <location>
        <begin position="110"/>
        <end position="332"/>
    </location>
</feature>
<dbReference type="SMART" id="SM00062">
    <property type="entry name" value="PBPb"/>
    <property type="match status" value="1"/>
</dbReference>
<dbReference type="Pfam" id="PF00497">
    <property type="entry name" value="SBP_bac_3"/>
    <property type="match status" value="1"/>
</dbReference>
<comment type="similarity">
    <text evidence="1">Belongs to the bacterial solute-binding protein 3 family.</text>
</comment>
<reference evidence="7 8" key="1">
    <citation type="submission" date="2018-11" db="EMBL/GenBank/DDBJ databases">
        <title>Microbial catabolism of amino acid.</title>
        <authorList>
            <person name="Hibi M."/>
            <person name="Ogawa J."/>
        </authorList>
    </citation>
    <scope>NUCLEOTIDE SEQUENCE [LARGE SCALE GENOMIC DNA]</scope>
    <source>
        <strain evidence="7 8">C31-06</strain>
    </source>
</reference>
<feature type="signal peptide" evidence="5">
    <location>
        <begin position="1"/>
        <end position="38"/>
    </location>
</feature>
<protein>
    <submittedName>
        <fullName evidence="7">Glutamine ABC transporter, periplasmic glutamine-binding protein</fullName>
    </submittedName>
</protein>
<evidence type="ECO:0000256" key="3">
    <source>
        <dbReference type="ARBA" id="ARBA00022729"/>
    </source>
</evidence>
<keyword evidence="3 5" id="KW-0732">Signal</keyword>
<dbReference type="Proteomes" id="UP000287519">
    <property type="component" value="Unassembled WGS sequence"/>
</dbReference>
<feature type="compositionally biased region" description="Pro residues" evidence="4">
    <location>
        <begin position="67"/>
        <end position="76"/>
    </location>
</feature>
<gene>
    <name evidence="7" type="ORF">Rhow_007148</name>
</gene>